<proteinExistence type="predicted"/>
<name>A0ABV8UYB3_9BACL</name>
<dbReference type="PANTHER" id="PTHR41260:SF1">
    <property type="entry name" value="PROTEIN ECSC"/>
    <property type="match status" value="1"/>
</dbReference>
<sequence length="208" mass="22284">MKIKETLTEAKITDLLNWTYEKSINGLPGTDSAYELAENFLAKHDTTDKAIDSLIRWQNTKSGTSGFLTGLGGLLTLPVTIPANIASVMYVQMRMIAAIAHMKGYDLKDDQVKTFVFVCLTGKSATDILKQAGMKAGQLAARQAIKKIPGEALKVINKRVGFRLVTKFGEKGIVNLGKAVPLVGGVIGGTVDSIGTNVIGKTAKKVFV</sequence>
<dbReference type="Proteomes" id="UP001595733">
    <property type="component" value="Unassembled WGS sequence"/>
</dbReference>
<reference evidence="2" key="1">
    <citation type="journal article" date="2019" name="Int. J. Syst. Evol. Microbiol.">
        <title>The Global Catalogue of Microorganisms (GCM) 10K type strain sequencing project: providing services to taxonomists for standard genome sequencing and annotation.</title>
        <authorList>
            <consortium name="The Broad Institute Genomics Platform"/>
            <consortium name="The Broad Institute Genome Sequencing Center for Infectious Disease"/>
            <person name="Wu L."/>
            <person name="Ma J."/>
        </authorList>
    </citation>
    <scope>NUCLEOTIDE SEQUENCE [LARGE SCALE GENOMIC DNA]</scope>
    <source>
        <strain evidence="2">CCUG 50353</strain>
    </source>
</reference>
<protein>
    <submittedName>
        <fullName evidence="1">EcsC family protein</fullName>
    </submittedName>
</protein>
<keyword evidence="2" id="KW-1185">Reference proteome</keyword>
<organism evidence="1 2">
    <name type="scientific">Chryseomicrobium palamuruense</name>
    <dbReference type="NCBI Taxonomy" id="682973"/>
    <lineage>
        <taxon>Bacteria</taxon>
        <taxon>Bacillati</taxon>
        <taxon>Bacillota</taxon>
        <taxon>Bacilli</taxon>
        <taxon>Bacillales</taxon>
        <taxon>Caryophanaceae</taxon>
        <taxon>Chryseomicrobium</taxon>
    </lineage>
</organism>
<comment type="caution">
    <text evidence="1">The sequence shown here is derived from an EMBL/GenBank/DDBJ whole genome shotgun (WGS) entry which is preliminary data.</text>
</comment>
<dbReference type="PANTHER" id="PTHR41260">
    <property type="entry name" value="PROTEIN ECSC"/>
    <property type="match status" value="1"/>
</dbReference>
<dbReference type="Pfam" id="PF12787">
    <property type="entry name" value="EcsC"/>
    <property type="match status" value="1"/>
</dbReference>
<evidence type="ECO:0000313" key="2">
    <source>
        <dbReference type="Proteomes" id="UP001595733"/>
    </source>
</evidence>
<gene>
    <name evidence="1" type="ORF">ACFO0S_11055</name>
</gene>
<accession>A0ABV8UYB3</accession>
<dbReference type="InterPro" id="IPR024787">
    <property type="entry name" value="EcsC"/>
</dbReference>
<evidence type="ECO:0000313" key="1">
    <source>
        <dbReference type="EMBL" id="MFC4355591.1"/>
    </source>
</evidence>
<dbReference type="EMBL" id="JBHSEF010000023">
    <property type="protein sequence ID" value="MFC4355591.1"/>
    <property type="molecule type" value="Genomic_DNA"/>
</dbReference>
<dbReference type="RefSeq" id="WP_378142109.1">
    <property type="nucleotide sequence ID" value="NZ_JBHSEF010000023.1"/>
</dbReference>